<name>A0A212KMZ5_9PROT</name>
<evidence type="ECO:0000256" key="1">
    <source>
        <dbReference type="ARBA" id="ARBA00007405"/>
    </source>
</evidence>
<proteinExistence type="inferred from homology"/>
<dbReference type="AlphaFoldDB" id="A0A212KMZ5"/>
<organism evidence="7">
    <name type="scientific">uncultured Alphaproteobacteria bacterium</name>
    <dbReference type="NCBI Taxonomy" id="91750"/>
    <lineage>
        <taxon>Bacteria</taxon>
        <taxon>Pseudomonadati</taxon>
        <taxon>Pseudomonadota</taxon>
        <taxon>Alphaproteobacteria</taxon>
        <taxon>environmental samples</taxon>
    </lineage>
</organism>
<protein>
    <recommendedName>
        <fullName evidence="2">ribonucleoside-diphosphate reductase</fullName>
        <ecNumber evidence="2">1.17.4.1</ecNumber>
    </recommendedName>
</protein>
<comment type="catalytic activity">
    <reaction evidence="5">
        <text>a 2'-deoxyribonucleoside 5'-diphosphate + [thioredoxin]-disulfide + H2O = a ribonucleoside 5'-diphosphate + [thioredoxin]-dithiol</text>
        <dbReference type="Rhea" id="RHEA:23252"/>
        <dbReference type="Rhea" id="RHEA-COMP:10698"/>
        <dbReference type="Rhea" id="RHEA-COMP:10700"/>
        <dbReference type="ChEBI" id="CHEBI:15377"/>
        <dbReference type="ChEBI" id="CHEBI:29950"/>
        <dbReference type="ChEBI" id="CHEBI:50058"/>
        <dbReference type="ChEBI" id="CHEBI:57930"/>
        <dbReference type="ChEBI" id="CHEBI:73316"/>
        <dbReference type="EC" id="1.17.4.1"/>
    </reaction>
</comment>
<dbReference type="GO" id="GO:0004748">
    <property type="term" value="F:ribonucleoside-diphosphate reductase activity, thioredoxin disulfide as acceptor"/>
    <property type="evidence" value="ECO:0007669"/>
    <property type="project" value="UniProtKB-EC"/>
</dbReference>
<sequence length="141" mass="14565">MTSNVVEKIDMPSRQRLPNRRPTVIEEVEVGGLPMTVTVGLDPATGDPREVFLAGGKEGSAFDAIASDAAVVLSIALQHGVSAETLAHSIARTPLGPTRPEDLDGRPVPTVPASPIGAALDVLTHTAAQIAAAAREDHHGV</sequence>
<comment type="similarity">
    <text evidence="1">Belongs to the ribonucleoside diphosphate reductase class-2 family.</text>
</comment>
<dbReference type="EC" id="1.17.4.1" evidence="2"/>
<evidence type="ECO:0000256" key="5">
    <source>
        <dbReference type="ARBA" id="ARBA00047754"/>
    </source>
</evidence>
<evidence type="ECO:0000256" key="4">
    <source>
        <dbReference type="ARBA" id="ARBA00022741"/>
    </source>
</evidence>
<reference evidence="7" key="1">
    <citation type="submission" date="2016-04" db="EMBL/GenBank/DDBJ databases">
        <authorList>
            <person name="Evans L.H."/>
            <person name="Alamgir A."/>
            <person name="Owens N."/>
            <person name="Weber N.D."/>
            <person name="Virtaneva K."/>
            <person name="Barbian K."/>
            <person name="Babar A."/>
            <person name="Rosenke K."/>
        </authorList>
    </citation>
    <scope>NUCLEOTIDE SEQUENCE</scope>
    <source>
        <strain evidence="7">86</strain>
    </source>
</reference>
<evidence type="ECO:0000256" key="3">
    <source>
        <dbReference type="ARBA" id="ARBA00022634"/>
    </source>
</evidence>
<evidence type="ECO:0000259" key="6">
    <source>
        <dbReference type="Pfam" id="PF12637"/>
    </source>
</evidence>
<evidence type="ECO:0000256" key="2">
    <source>
        <dbReference type="ARBA" id="ARBA00012274"/>
    </source>
</evidence>
<feature type="domain" description="TSCPD" evidence="6">
    <location>
        <begin position="19"/>
        <end position="98"/>
    </location>
</feature>
<dbReference type="InterPro" id="IPR024434">
    <property type="entry name" value="TSCPD_dom"/>
</dbReference>
<dbReference type="GO" id="GO:0071897">
    <property type="term" value="P:DNA biosynthetic process"/>
    <property type="evidence" value="ECO:0007669"/>
    <property type="project" value="UniProtKB-KW"/>
</dbReference>
<keyword evidence="4" id="KW-0547">Nucleotide-binding</keyword>
<gene>
    <name evidence="7" type="ORF">KL86APRO_40079</name>
</gene>
<dbReference type="GO" id="GO:0000166">
    <property type="term" value="F:nucleotide binding"/>
    <property type="evidence" value="ECO:0007669"/>
    <property type="project" value="UniProtKB-KW"/>
</dbReference>
<dbReference type="Pfam" id="PF12637">
    <property type="entry name" value="TSCPD"/>
    <property type="match status" value="1"/>
</dbReference>
<accession>A0A212KMZ5</accession>
<dbReference type="EMBL" id="FLUO01000004">
    <property type="protein sequence ID" value="SBW13057.1"/>
    <property type="molecule type" value="Genomic_DNA"/>
</dbReference>
<evidence type="ECO:0000313" key="7">
    <source>
        <dbReference type="EMBL" id="SBW13057.1"/>
    </source>
</evidence>
<keyword evidence="3" id="KW-0237">DNA synthesis</keyword>